<gene>
    <name evidence="2" type="ORF">AVDCRST_MAG77-2699</name>
</gene>
<dbReference type="AlphaFoldDB" id="A0A6J4ITB8"/>
<sequence length="70" mass="7313">MSASPPARPTAAGNPTAIPQDGVFDRSFLPPARWECVVPGDTHYLAIGEAIKESVRTRGPVTPVSLTPSA</sequence>
<dbReference type="EMBL" id="CADCTC010000155">
    <property type="protein sequence ID" value="CAA9261517.1"/>
    <property type="molecule type" value="Genomic_DNA"/>
</dbReference>
<reference evidence="2" key="1">
    <citation type="submission" date="2020-02" db="EMBL/GenBank/DDBJ databases">
        <authorList>
            <person name="Meier V. D."/>
        </authorList>
    </citation>
    <scope>NUCLEOTIDE SEQUENCE</scope>
    <source>
        <strain evidence="2">AVDCRST_MAG77</strain>
    </source>
</reference>
<evidence type="ECO:0000256" key="1">
    <source>
        <dbReference type="SAM" id="MobiDB-lite"/>
    </source>
</evidence>
<protein>
    <submittedName>
        <fullName evidence="2">Uncharacterized protein</fullName>
    </submittedName>
</protein>
<evidence type="ECO:0000313" key="2">
    <source>
        <dbReference type="EMBL" id="CAA9261517.1"/>
    </source>
</evidence>
<feature type="region of interest" description="Disordered" evidence="1">
    <location>
        <begin position="1"/>
        <end position="24"/>
    </location>
</feature>
<accession>A0A6J4ITB8</accession>
<proteinExistence type="predicted"/>
<organism evidence="2">
    <name type="scientific">uncultured Chloroflexota bacterium</name>
    <dbReference type="NCBI Taxonomy" id="166587"/>
    <lineage>
        <taxon>Bacteria</taxon>
        <taxon>Bacillati</taxon>
        <taxon>Chloroflexota</taxon>
        <taxon>environmental samples</taxon>
    </lineage>
</organism>
<name>A0A6J4ITB8_9CHLR</name>